<sequence>MGRSKQRPARGQVEIQINEQIPTSIWLIIISFLSLLVGIVLTVYYCLIAYYATKDFTNKKIFSVLFILTISNFVGNLIFFITAAKNNNYVDSSTWLFVLIPVIIAFMLGFIRFFYQLMGEKDKITKVVYQRPIRIVWICTQLLFCTIVGPSVLWIKIYLASAIILFTLLDEYKRISKKEITNIFKFQSMFIKLLKSRVKNYYNKINV</sequence>
<dbReference type="EMBL" id="QKYT01000505">
    <property type="protein sequence ID" value="RIA84258.1"/>
    <property type="molecule type" value="Genomic_DNA"/>
</dbReference>
<feature type="transmembrane region" description="Helical" evidence="1">
    <location>
        <begin position="95"/>
        <end position="115"/>
    </location>
</feature>
<name>A0A397SE31_9GLOM</name>
<feature type="transmembrane region" description="Helical" evidence="1">
    <location>
        <begin position="64"/>
        <end position="83"/>
    </location>
</feature>
<organism evidence="2 3">
    <name type="scientific">Glomus cerebriforme</name>
    <dbReference type="NCBI Taxonomy" id="658196"/>
    <lineage>
        <taxon>Eukaryota</taxon>
        <taxon>Fungi</taxon>
        <taxon>Fungi incertae sedis</taxon>
        <taxon>Mucoromycota</taxon>
        <taxon>Glomeromycotina</taxon>
        <taxon>Glomeromycetes</taxon>
        <taxon>Glomerales</taxon>
        <taxon>Glomeraceae</taxon>
        <taxon>Glomus</taxon>
    </lineage>
</organism>
<dbReference type="Proteomes" id="UP000265703">
    <property type="component" value="Unassembled WGS sequence"/>
</dbReference>
<keyword evidence="1" id="KW-0812">Transmembrane</keyword>
<keyword evidence="1" id="KW-1133">Transmembrane helix</keyword>
<keyword evidence="1" id="KW-0472">Membrane</keyword>
<dbReference type="AlphaFoldDB" id="A0A397SE31"/>
<dbReference type="OrthoDB" id="2381009at2759"/>
<feature type="transmembrane region" description="Helical" evidence="1">
    <location>
        <begin position="25"/>
        <end position="52"/>
    </location>
</feature>
<proteinExistence type="predicted"/>
<protein>
    <submittedName>
        <fullName evidence="2">Uncharacterized protein</fullName>
    </submittedName>
</protein>
<accession>A0A397SE31</accession>
<reference evidence="2 3" key="1">
    <citation type="submission" date="2018-06" db="EMBL/GenBank/DDBJ databases">
        <title>Comparative genomics reveals the genomic features of Rhizophagus irregularis, R. cerebriforme, R. diaphanum and Gigaspora rosea, and their symbiotic lifestyle signature.</title>
        <authorList>
            <person name="Morin E."/>
            <person name="San Clemente H."/>
            <person name="Chen E.C.H."/>
            <person name="De La Providencia I."/>
            <person name="Hainaut M."/>
            <person name="Kuo A."/>
            <person name="Kohler A."/>
            <person name="Murat C."/>
            <person name="Tang N."/>
            <person name="Roy S."/>
            <person name="Loubradou J."/>
            <person name="Henrissat B."/>
            <person name="Grigoriev I.V."/>
            <person name="Corradi N."/>
            <person name="Roux C."/>
            <person name="Martin F.M."/>
        </authorList>
    </citation>
    <scope>NUCLEOTIDE SEQUENCE [LARGE SCALE GENOMIC DNA]</scope>
    <source>
        <strain evidence="2 3">DAOM 227022</strain>
    </source>
</reference>
<comment type="caution">
    <text evidence="2">The sequence shown here is derived from an EMBL/GenBank/DDBJ whole genome shotgun (WGS) entry which is preliminary data.</text>
</comment>
<evidence type="ECO:0000313" key="2">
    <source>
        <dbReference type="EMBL" id="RIA84258.1"/>
    </source>
</evidence>
<gene>
    <name evidence="2" type="ORF">C1645_422611</name>
</gene>
<feature type="transmembrane region" description="Helical" evidence="1">
    <location>
        <begin position="135"/>
        <end position="168"/>
    </location>
</feature>
<evidence type="ECO:0000256" key="1">
    <source>
        <dbReference type="SAM" id="Phobius"/>
    </source>
</evidence>
<evidence type="ECO:0000313" key="3">
    <source>
        <dbReference type="Proteomes" id="UP000265703"/>
    </source>
</evidence>
<keyword evidence="3" id="KW-1185">Reference proteome</keyword>